<gene>
    <name evidence="1" type="ORF">GGX14DRAFT_453863</name>
</gene>
<protein>
    <submittedName>
        <fullName evidence="1">Uncharacterized protein</fullName>
    </submittedName>
</protein>
<feature type="non-terminal residue" evidence="1">
    <location>
        <position position="129"/>
    </location>
</feature>
<dbReference type="Gene3D" id="2.130.10.10">
    <property type="entry name" value="YVTN repeat-like/Quinoprotein amine dehydrogenase"/>
    <property type="match status" value="1"/>
</dbReference>
<keyword evidence="2" id="KW-1185">Reference proteome</keyword>
<dbReference type="SUPFAM" id="SSF50978">
    <property type="entry name" value="WD40 repeat-like"/>
    <property type="match status" value="1"/>
</dbReference>
<dbReference type="InterPro" id="IPR036322">
    <property type="entry name" value="WD40_repeat_dom_sf"/>
</dbReference>
<dbReference type="EMBL" id="JARJCW010000033">
    <property type="protein sequence ID" value="KAJ7208516.1"/>
    <property type="molecule type" value="Genomic_DNA"/>
</dbReference>
<reference evidence="1" key="1">
    <citation type="submission" date="2023-03" db="EMBL/GenBank/DDBJ databases">
        <title>Massive genome expansion in bonnet fungi (Mycena s.s.) driven by repeated elements and novel gene families across ecological guilds.</title>
        <authorList>
            <consortium name="Lawrence Berkeley National Laboratory"/>
            <person name="Harder C.B."/>
            <person name="Miyauchi S."/>
            <person name="Viragh M."/>
            <person name="Kuo A."/>
            <person name="Thoen E."/>
            <person name="Andreopoulos B."/>
            <person name="Lu D."/>
            <person name="Skrede I."/>
            <person name="Drula E."/>
            <person name="Henrissat B."/>
            <person name="Morin E."/>
            <person name="Kohler A."/>
            <person name="Barry K."/>
            <person name="LaButti K."/>
            <person name="Morin E."/>
            <person name="Salamov A."/>
            <person name="Lipzen A."/>
            <person name="Mereny Z."/>
            <person name="Hegedus B."/>
            <person name="Baldrian P."/>
            <person name="Stursova M."/>
            <person name="Weitz H."/>
            <person name="Taylor A."/>
            <person name="Grigoriev I.V."/>
            <person name="Nagy L.G."/>
            <person name="Martin F."/>
            <person name="Kauserud H."/>
        </authorList>
    </citation>
    <scope>NUCLEOTIDE SEQUENCE</scope>
    <source>
        <strain evidence="1">9144</strain>
    </source>
</reference>
<sequence length="129" mass="14575">MWDMKNWTPFGKPLGGHCSGFASIAFSHDRDHIVSSSQHKTVHIEDSQVLTSRSSPAKFPILSTGTTREDTLKFNNSQCSSGLIHPSSQHQLHDVSPFWTTKHGWISCSSSKLLFWLPSQYRTGFWMPL</sequence>
<evidence type="ECO:0000313" key="2">
    <source>
        <dbReference type="Proteomes" id="UP001219525"/>
    </source>
</evidence>
<dbReference type="InterPro" id="IPR015943">
    <property type="entry name" value="WD40/YVTN_repeat-like_dom_sf"/>
</dbReference>
<dbReference type="Proteomes" id="UP001219525">
    <property type="component" value="Unassembled WGS sequence"/>
</dbReference>
<comment type="caution">
    <text evidence="1">The sequence shown here is derived from an EMBL/GenBank/DDBJ whole genome shotgun (WGS) entry which is preliminary data.</text>
</comment>
<proteinExistence type="predicted"/>
<dbReference type="AlphaFoldDB" id="A0AAD6VFU7"/>
<evidence type="ECO:0000313" key="1">
    <source>
        <dbReference type="EMBL" id="KAJ7208516.1"/>
    </source>
</evidence>
<accession>A0AAD6VFU7</accession>
<name>A0AAD6VFU7_9AGAR</name>
<organism evidence="1 2">
    <name type="scientific">Mycena pura</name>
    <dbReference type="NCBI Taxonomy" id="153505"/>
    <lineage>
        <taxon>Eukaryota</taxon>
        <taxon>Fungi</taxon>
        <taxon>Dikarya</taxon>
        <taxon>Basidiomycota</taxon>
        <taxon>Agaricomycotina</taxon>
        <taxon>Agaricomycetes</taxon>
        <taxon>Agaricomycetidae</taxon>
        <taxon>Agaricales</taxon>
        <taxon>Marasmiineae</taxon>
        <taxon>Mycenaceae</taxon>
        <taxon>Mycena</taxon>
    </lineage>
</organism>